<reference evidence="1" key="1">
    <citation type="submission" date="2022-10" db="EMBL/GenBank/DDBJ databases">
        <title>Completed Genome Sequence of two octocoral isolated bacterium, Endozoicomonas euniceicola EF212T and Endozoicomonas gorgoniicola PS125T.</title>
        <authorList>
            <person name="Chiou Y.-J."/>
            <person name="Chen Y.-H."/>
        </authorList>
    </citation>
    <scope>NUCLEOTIDE SEQUENCE</scope>
    <source>
        <strain evidence="1">EF212</strain>
    </source>
</reference>
<protein>
    <submittedName>
        <fullName evidence="1">Uncharacterized protein</fullName>
    </submittedName>
</protein>
<accession>A0ABY6GT55</accession>
<dbReference type="Proteomes" id="UP001163255">
    <property type="component" value="Chromosome"/>
</dbReference>
<gene>
    <name evidence="1" type="ORF">NX720_24580</name>
</gene>
<evidence type="ECO:0000313" key="1">
    <source>
        <dbReference type="EMBL" id="UYM15952.1"/>
    </source>
</evidence>
<keyword evidence="2" id="KW-1185">Reference proteome</keyword>
<proteinExistence type="predicted"/>
<dbReference type="RefSeq" id="WP_262598215.1">
    <property type="nucleotide sequence ID" value="NZ_CP103300.1"/>
</dbReference>
<sequence length="97" mass="11340">MFILSFFWIDIFLKNNISKQFVSNLTACVDKSRVGSGRGGRAVIYVTHNKKQVKIYTDQTNVEYMKENIGGCFLFKVYKHRFLMPIFGDYHLISFSK</sequence>
<organism evidence="1 2">
    <name type="scientific">Endozoicomonas euniceicola</name>
    <dbReference type="NCBI Taxonomy" id="1234143"/>
    <lineage>
        <taxon>Bacteria</taxon>
        <taxon>Pseudomonadati</taxon>
        <taxon>Pseudomonadota</taxon>
        <taxon>Gammaproteobacteria</taxon>
        <taxon>Oceanospirillales</taxon>
        <taxon>Endozoicomonadaceae</taxon>
        <taxon>Endozoicomonas</taxon>
    </lineage>
</organism>
<dbReference type="EMBL" id="CP103300">
    <property type="protein sequence ID" value="UYM15952.1"/>
    <property type="molecule type" value="Genomic_DNA"/>
</dbReference>
<name>A0ABY6GT55_9GAMM</name>
<evidence type="ECO:0000313" key="2">
    <source>
        <dbReference type="Proteomes" id="UP001163255"/>
    </source>
</evidence>